<dbReference type="GO" id="GO:0030488">
    <property type="term" value="P:tRNA methylation"/>
    <property type="evidence" value="ECO:0007669"/>
    <property type="project" value="TreeGrafter"/>
</dbReference>
<accession>A0A1Y2LZK3</accession>
<organism evidence="6 7">
    <name type="scientific">Epicoccum nigrum</name>
    <name type="common">Soil fungus</name>
    <name type="synonym">Epicoccum purpurascens</name>
    <dbReference type="NCBI Taxonomy" id="105696"/>
    <lineage>
        <taxon>Eukaryota</taxon>
        <taxon>Fungi</taxon>
        <taxon>Dikarya</taxon>
        <taxon>Ascomycota</taxon>
        <taxon>Pezizomycotina</taxon>
        <taxon>Dothideomycetes</taxon>
        <taxon>Pleosporomycetidae</taxon>
        <taxon>Pleosporales</taxon>
        <taxon>Pleosporineae</taxon>
        <taxon>Didymellaceae</taxon>
        <taxon>Epicoccum</taxon>
    </lineage>
</organism>
<proteinExistence type="inferred from homology"/>
<feature type="domain" description="tRNA (32-2'-O)-methyltransferase regulator THADA-like C-terminal TPR repeats region" evidence="5">
    <location>
        <begin position="966"/>
        <end position="1124"/>
    </location>
</feature>
<dbReference type="InterPro" id="IPR016024">
    <property type="entry name" value="ARM-type_fold"/>
</dbReference>
<dbReference type="Pfam" id="PF25151">
    <property type="entry name" value="TPR_Trm732_C"/>
    <property type="match status" value="1"/>
</dbReference>
<dbReference type="Pfam" id="PF25150">
    <property type="entry name" value="TPR_Trm732"/>
    <property type="match status" value="1"/>
</dbReference>
<evidence type="ECO:0000256" key="2">
    <source>
        <dbReference type="ARBA" id="ARBA00022694"/>
    </source>
</evidence>
<evidence type="ECO:0000259" key="5">
    <source>
        <dbReference type="Pfam" id="PF25151"/>
    </source>
</evidence>
<dbReference type="InterPro" id="IPR056843">
    <property type="entry name" value="THADA-like_TPR"/>
</dbReference>
<dbReference type="InterPro" id="IPR056842">
    <property type="entry name" value="THADA-like_TPR_C"/>
</dbReference>
<dbReference type="InParanoid" id="A0A1Y2LZK3"/>
<dbReference type="InterPro" id="IPR019442">
    <property type="entry name" value="THADA/TRM732_DUF2428"/>
</dbReference>
<keyword evidence="2" id="KW-0819">tRNA processing</keyword>
<dbReference type="Proteomes" id="UP000193240">
    <property type="component" value="Unassembled WGS sequence"/>
</dbReference>
<dbReference type="STRING" id="105696.A0A1Y2LZK3"/>
<keyword evidence="7" id="KW-1185">Reference proteome</keyword>
<dbReference type="InterPro" id="IPR051954">
    <property type="entry name" value="tRNA_methyltransferase_THADA"/>
</dbReference>
<evidence type="ECO:0000313" key="6">
    <source>
        <dbReference type="EMBL" id="OSS48428.1"/>
    </source>
</evidence>
<evidence type="ECO:0000313" key="7">
    <source>
        <dbReference type="Proteomes" id="UP000193240"/>
    </source>
</evidence>
<dbReference type="GO" id="GO:0005829">
    <property type="term" value="C:cytosol"/>
    <property type="evidence" value="ECO:0007669"/>
    <property type="project" value="TreeGrafter"/>
</dbReference>
<dbReference type="OMA" id="LIMDPFD"/>
<gene>
    <name evidence="6" type="ORF">B5807_07850</name>
</gene>
<evidence type="ECO:0000259" key="4">
    <source>
        <dbReference type="Pfam" id="PF25150"/>
    </source>
</evidence>
<protein>
    <submittedName>
        <fullName evidence="6">Uncharacterized protein</fullName>
    </submittedName>
</protein>
<dbReference type="Pfam" id="PF10350">
    <property type="entry name" value="DUF2428"/>
    <property type="match status" value="1"/>
</dbReference>
<dbReference type="Pfam" id="PF26523">
    <property type="entry name" value="Trm732_C"/>
    <property type="match status" value="1"/>
</dbReference>
<reference evidence="6 7" key="1">
    <citation type="journal article" date="2017" name="Genome Announc.">
        <title>Genome sequence of the saprophytic ascomycete Epicoccum nigrum ICMP 19927 strain isolated from New Zealand.</title>
        <authorList>
            <person name="Fokin M."/>
            <person name="Fleetwood D."/>
            <person name="Weir B.S."/>
            <person name="Villas-Boas S.G."/>
        </authorList>
    </citation>
    <scope>NUCLEOTIDE SEQUENCE [LARGE SCALE GENOMIC DNA]</scope>
    <source>
        <strain evidence="6 7">ICMP 19927</strain>
    </source>
</reference>
<comment type="similarity">
    <text evidence="1">Belongs to the THADA family.</text>
</comment>
<sequence>MWGASQPEPSPQFLWPVTLTLHSTVATMAETEKQSIVPVPETVLRDLAKNASKAIPRFDKKEAIVGVKELHELIDPLLETADLPDLNPGHRAAASNALCSIIECCQASSTEYAREAILDDSVWLRLFNIYLQRSDDAKGKSMRQMLLLLTGVITKYQSARALELRLQAAAAFVDIICDRQDRIKVKPALQGLAHFLLRDVVSIAQLLEIYSAQSFSSEQSANPTPQDLFKAFLVWVVHHDTSLSAGHLIKNFLIQARPLPGYTAQDNSTAISPLWIEPIVQMLHQWPDRLREFKANVFPHCFMPNIDEYLRFLSYLRFGTHVQSKGGLPEALRTYESRSSRLDRSEEFKILLAALETGKELTIVRDIDYRKCDRIEVQRTSLHLPDDIFGAWMSHSEPEVRLAGMFLSVHSTAVTKPMTGGVFKSLKHNLVHLHTDTDAYFRREVHGYTQKLFDRLRASTATLSKSLVKGRSLEQGRLPFPKECIQVQNTSSATSTEDPLVESLAFIVWYTRFLEWELRSTGTYQRRITALRSLIITLKSGVDAGVPHSQLSKSAQGELNWAHSLQISNTRLTRLLLDLVLDPFDDIREASISVLQLCLAALPDTERTAVLSTLPRFVSRAEAMMLRTGRADQADGVARAYSLLFTVANSQKTESLELSSKSAVFDGLRRQLRDTLDIARSNLSEAVNGRPVHGIYAALTYIVDQDGFYPSIAKDLDGAHSTWVEAHNELIVSFESLWSIVYNVLCADAPEGNIPDEIDESASLDTREVLSYSWRGLKEASVLIRTMITKASIGDDEQSMLTPAVFERLGRLCFTQLLELRHRGAHSTVAQTFAAFCRRCATSKIPELKALPDTWYQETLQSMKDKAGAITRRSAGIPTLMASIIAAEPEAGGKLLARAMNDLISEASLEAEHTNIEDSRLPQVHALNCIKEIFTTSKLSVASEAYIAQGLELAGKTLNSNIWPIRNCSLMLFKALIERLLGSSEAQDWKEQDRAKTSRFSYDNYPSLLSILSGLLDPTGPIKQTLENSSEDSNPFDLHGAEGVFPALQILRQARPPASDVGPIRASVQKLLASPHWHMRDMAARTVVALLQPHELYDAAFEMLRAKCESTNTKHGVLLAVKYMMRKLANDQFSPASQSIEALILELINCVDQWFTGNVCPFLNTVFFDIVSTCGLSILRRAESASVLVAWTQLTASIQIGPEYELSICSNSDSPLRAEALARLFVIDRVIVRPESLGAIVSEEYQSIGDALMLLAIHDQDTCCAALETLETIIEKVSPNAPKKPISLLMAHIHRVVLNAEDPEVVSKAQDVLADALNSASSRKEEFFSLLTDAQLLSTLTKLEDQCLTGPPSNMQSALHLLGFFLEHAYQFLDSAQDQDFVLAATTRYIRLLRMTILDANPFDTRFAAAQSVCALQLLWKARSPTSPHSPLVLGLGLVLYDMLQDDDDEIRDLAALATATFISATRERKETPTVPLLATQHLLTHLVALFPASTALATHALVRLTDAGTTKLLFTTPFSAVLDEATTPQTALFAQEKQNLFKDDVLDALSWSRVLASPALLSSLTTSPVLEKAAEWTTAALACLAARYDADGDGALGWASRAEVFTLLVRAVCLADVILQSSAKGKTGAKLGLAKLVEAMGKGEGHGVVLKKAEKVLEADVMRALGAVRGVASEAPRYAVSWLG</sequence>
<feature type="domain" description="DUF2428" evidence="3">
    <location>
        <begin position="726"/>
        <end position="963"/>
    </location>
</feature>
<dbReference type="EMBL" id="KZ107846">
    <property type="protein sequence ID" value="OSS48428.1"/>
    <property type="molecule type" value="Genomic_DNA"/>
</dbReference>
<evidence type="ECO:0000259" key="3">
    <source>
        <dbReference type="Pfam" id="PF10350"/>
    </source>
</evidence>
<feature type="domain" description="tRNA (32-2'-O)-methyltransferase regulator THADA-like TPR repeats region" evidence="4">
    <location>
        <begin position="339"/>
        <end position="589"/>
    </location>
</feature>
<name>A0A1Y2LZK3_EPING</name>
<dbReference type="PANTHER" id="PTHR14387:SF0">
    <property type="entry name" value="DUF2428 DOMAIN-CONTAINING PROTEIN"/>
    <property type="match status" value="1"/>
</dbReference>
<dbReference type="SUPFAM" id="SSF48371">
    <property type="entry name" value="ARM repeat"/>
    <property type="match status" value="1"/>
</dbReference>
<dbReference type="PANTHER" id="PTHR14387">
    <property type="entry name" value="THADA/DEATH RECEPTOR INTERACTING PROTEIN"/>
    <property type="match status" value="1"/>
</dbReference>
<evidence type="ECO:0000256" key="1">
    <source>
        <dbReference type="ARBA" id="ARBA00010409"/>
    </source>
</evidence>